<name>A0AAD7D8Z6_MYCRO</name>
<reference evidence="1" key="1">
    <citation type="submission" date="2023-03" db="EMBL/GenBank/DDBJ databases">
        <title>Massive genome expansion in bonnet fungi (Mycena s.s.) driven by repeated elements and novel gene families across ecological guilds.</title>
        <authorList>
            <consortium name="Lawrence Berkeley National Laboratory"/>
            <person name="Harder C.B."/>
            <person name="Miyauchi S."/>
            <person name="Viragh M."/>
            <person name="Kuo A."/>
            <person name="Thoen E."/>
            <person name="Andreopoulos B."/>
            <person name="Lu D."/>
            <person name="Skrede I."/>
            <person name="Drula E."/>
            <person name="Henrissat B."/>
            <person name="Morin E."/>
            <person name="Kohler A."/>
            <person name="Barry K."/>
            <person name="LaButti K."/>
            <person name="Morin E."/>
            <person name="Salamov A."/>
            <person name="Lipzen A."/>
            <person name="Mereny Z."/>
            <person name="Hegedus B."/>
            <person name="Baldrian P."/>
            <person name="Stursova M."/>
            <person name="Weitz H."/>
            <person name="Taylor A."/>
            <person name="Grigoriev I.V."/>
            <person name="Nagy L.G."/>
            <person name="Martin F."/>
            <person name="Kauserud H."/>
        </authorList>
    </citation>
    <scope>NUCLEOTIDE SEQUENCE</scope>
    <source>
        <strain evidence="1">CBHHK067</strain>
    </source>
</reference>
<evidence type="ECO:0000313" key="1">
    <source>
        <dbReference type="EMBL" id="KAJ7685927.1"/>
    </source>
</evidence>
<proteinExistence type="predicted"/>
<gene>
    <name evidence="1" type="ORF">B0H17DRAFT_940929</name>
</gene>
<sequence length="51" mass="5755">EPYDTIVHVNIGQVILSIHCKDANTPHHGGAVLHRTHYKFPGRQKIIVSKK</sequence>
<dbReference type="SUPFAM" id="SSF54686">
    <property type="entry name" value="Ribosomal protein L16p/L10e"/>
    <property type="match status" value="1"/>
</dbReference>
<dbReference type="InterPro" id="IPR001197">
    <property type="entry name" value="Ribosomal_uL16_euk_arch"/>
</dbReference>
<dbReference type="Proteomes" id="UP001221757">
    <property type="component" value="Unassembled WGS sequence"/>
</dbReference>
<accession>A0AAD7D8Z6</accession>
<dbReference type="EMBL" id="JARKIE010000101">
    <property type="protein sequence ID" value="KAJ7685927.1"/>
    <property type="molecule type" value="Genomic_DNA"/>
</dbReference>
<dbReference type="PANTHER" id="PTHR11726">
    <property type="entry name" value="60S RIBOSOMAL PROTEIN L10"/>
    <property type="match status" value="1"/>
</dbReference>
<keyword evidence="2" id="KW-1185">Reference proteome</keyword>
<dbReference type="InterPro" id="IPR036920">
    <property type="entry name" value="Ribosomal_uL16_sf"/>
</dbReference>
<dbReference type="GO" id="GO:0005840">
    <property type="term" value="C:ribosome"/>
    <property type="evidence" value="ECO:0007669"/>
    <property type="project" value="InterPro"/>
</dbReference>
<dbReference type="GO" id="GO:0006412">
    <property type="term" value="P:translation"/>
    <property type="evidence" value="ECO:0007669"/>
    <property type="project" value="InterPro"/>
</dbReference>
<feature type="non-terminal residue" evidence="1">
    <location>
        <position position="1"/>
    </location>
</feature>
<dbReference type="Gene3D" id="3.90.1170.10">
    <property type="entry name" value="Ribosomal protein L10e/L16"/>
    <property type="match status" value="1"/>
</dbReference>
<evidence type="ECO:0000313" key="2">
    <source>
        <dbReference type="Proteomes" id="UP001221757"/>
    </source>
</evidence>
<protein>
    <submittedName>
        <fullName evidence="1">Uncharacterized protein</fullName>
    </submittedName>
</protein>
<organism evidence="1 2">
    <name type="scientific">Mycena rosella</name>
    <name type="common">Pink bonnet</name>
    <name type="synonym">Agaricus rosellus</name>
    <dbReference type="NCBI Taxonomy" id="1033263"/>
    <lineage>
        <taxon>Eukaryota</taxon>
        <taxon>Fungi</taxon>
        <taxon>Dikarya</taxon>
        <taxon>Basidiomycota</taxon>
        <taxon>Agaricomycotina</taxon>
        <taxon>Agaricomycetes</taxon>
        <taxon>Agaricomycetidae</taxon>
        <taxon>Agaricales</taxon>
        <taxon>Marasmiineae</taxon>
        <taxon>Mycenaceae</taxon>
        <taxon>Mycena</taxon>
    </lineage>
</organism>
<comment type="caution">
    <text evidence="1">The sequence shown here is derived from an EMBL/GenBank/DDBJ whole genome shotgun (WGS) entry which is preliminary data.</text>
</comment>
<dbReference type="AlphaFoldDB" id="A0AAD7D8Z6"/>
<dbReference type="GO" id="GO:0003735">
    <property type="term" value="F:structural constituent of ribosome"/>
    <property type="evidence" value="ECO:0007669"/>
    <property type="project" value="InterPro"/>
</dbReference>